<name>A0A0W0EX45_MONRR</name>
<dbReference type="AlphaFoldDB" id="A0A0W0EX45"/>
<dbReference type="EMBL" id="LATX01002469">
    <property type="protein sequence ID" value="KTB28618.1"/>
    <property type="molecule type" value="Genomic_DNA"/>
</dbReference>
<keyword evidence="2" id="KW-0732">Signal</keyword>
<comment type="caution">
    <text evidence="3">The sequence shown here is derived from an EMBL/GenBank/DDBJ whole genome shotgun (WGS) entry which is preliminary data.</text>
</comment>
<protein>
    <submittedName>
        <fullName evidence="3">Uncharacterized protein</fullName>
    </submittedName>
</protein>
<organism evidence="3 4">
    <name type="scientific">Moniliophthora roreri</name>
    <name type="common">Frosty pod rot fungus</name>
    <name type="synonym">Monilia roreri</name>
    <dbReference type="NCBI Taxonomy" id="221103"/>
    <lineage>
        <taxon>Eukaryota</taxon>
        <taxon>Fungi</taxon>
        <taxon>Dikarya</taxon>
        <taxon>Basidiomycota</taxon>
        <taxon>Agaricomycotina</taxon>
        <taxon>Agaricomycetes</taxon>
        <taxon>Agaricomycetidae</taxon>
        <taxon>Agaricales</taxon>
        <taxon>Marasmiineae</taxon>
        <taxon>Marasmiaceae</taxon>
        <taxon>Moniliophthora</taxon>
    </lineage>
</organism>
<evidence type="ECO:0000256" key="1">
    <source>
        <dbReference type="SAM" id="Phobius"/>
    </source>
</evidence>
<dbReference type="eggNOG" id="ENOG502SRWA">
    <property type="taxonomic scope" value="Eukaryota"/>
</dbReference>
<keyword evidence="1" id="KW-0472">Membrane</keyword>
<reference evidence="3 4" key="1">
    <citation type="submission" date="2015-12" db="EMBL/GenBank/DDBJ databases">
        <title>Draft genome sequence of Moniliophthora roreri, the causal agent of frosty pod rot of cacao.</title>
        <authorList>
            <person name="Aime M.C."/>
            <person name="Diaz-Valderrama J.R."/>
            <person name="Kijpornyongpan T."/>
            <person name="Phillips-Mora W."/>
        </authorList>
    </citation>
    <scope>NUCLEOTIDE SEQUENCE [LARGE SCALE GENOMIC DNA]</scope>
    <source>
        <strain evidence="3 4">MCA 2952</strain>
    </source>
</reference>
<feature type="signal peptide" evidence="2">
    <location>
        <begin position="1"/>
        <end position="22"/>
    </location>
</feature>
<accession>A0A0W0EX45</accession>
<proteinExistence type="predicted"/>
<keyword evidence="1" id="KW-0812">Transmembrane</keyword>
<evidence type="ECO:0000256" key="2">
    <source>
        <dbReference type="SAM" id="SignalP"/>
    </source>
</evidence>
<feature type="chain" id="PRO_5006901235" evidence="2">
    <location>
        <begin position="23"/>
        <end position="212"/>
    </location>
</feature>
<evidence type="ECO:0000313" key="4">
    <source>
        <dbReference type="Proteomes" id="UP000054988"/>
    </source>
</evidence>
<feature type="transmembrane region" description="Helical" evidence="1">
    <location>
        <begin position="156"/>
        <end position="181"/>
    </location>
</feature>
<dbReference type="Proteomes" id="UP000054988">
    <property type="component" value="Unassembled WGS sequence"/>
</dbReference>
<evidence type="ECO:0000313" key="3">
    <source>
        <dbReference type="EMBL" id="KTB28618.1"/>
    </source>
</evidence>
<sequence>MIALLPVVALSFFFALAGQVTAQRDAGINATVGGQLVLASQFLDGIDFSTEPLASCNTNCSATKSILTTPGVTNATLCDDSTAASLLACQQCMYEALIKANKPLPDPKAGSTPLLQGYQTSCKEVGNKPLNKTQVALVVPPFWDGPLGIGIPTAGLPFAVGFAAIFGTSAIVMLSTISYGYDRPKTDGSWTDGRTDGWMDKTALLVAALLPM</sequence>
<gene>
    <name evidence="3" type="ORF">WG66_18821</name>
</gene>
<keyword evidence="1" id="KW-1133">Transmembrane helix</keyword>